<comment type="similarity">
    <text evidence="1">Belongs to the bacterial solute-binding protein 5 family.</text>
</comment>
<dbReference type="Proteomes" id="UP000502831">
    <property type="component" value="Chromosome"/>
</dbReference>
<protein>
    <submittedName>
        <fullName evidence="7">ABC transporter substrate-binding protein</fullName>
    </submittedName>
    <submittedName>
        <fullName evidence="6">Periplasmic binding protein</fullName>
    </submittedName>
</protein>
<dbReference type="Gene3D" id="3.90.76.10">
    <property type="entry name" value="Dipeptide-binding Protein, Domain 1"/>
    <property type="match status" value="1"/>
</dbReference>
<keyword evidence="3 4" id="KW-0732">Signal</keyword>
<feature type="signal peptide" evidence="4">
    <location>
        <begin position="1"/>
        <end position="20"/>
    </location>
</feature>
<evidence type="ECO:0000313" key="6">
    <source>
        <dbReference type="EMBL" id="ATB68578.1"/>
    </source>
</evidence>
<proteinExistence type="inferred from homology"/>
<dbReference type="KEGG" id="sulj:SJPD1_0456"/>
<evidence type="ECO:0000256" key="2">
    <source>
        <dbReference type="ARBA" id="ARBA00022448"/>
    </source>
</evidence>
<gene>
    <name evidence="7" type="ORF">FA584_09485</name>
    <name evidence="6" type="ORF">SJPD1_0456</name>
</gene>
<dbReference type="GO" id="GO:1904680">
    <property type="term" value="F:peptide transmembrane transporter activity"/>
    <property type="evidence" value="ECO:0007669"/>
    <property type="project" value="TreeGrafter"/>
</dbReference>
<dbReference type="SUPFAM" id="SSF53850">
    <property type="entry name" value="Periplasmic binding protein-like II"/>
    <property type="match status" value="1"/>
</dbReference>
<keyword evidence="2" id="KW-0813">Transport</keyword>
<evidence type="ECO:0000259" key="5">
    <source>
        <dbReference type="Pfam" id="PF00496"/>
    </source>
</evidence>
<dbReference type="Gene3D" id="3.10.105.10">
    <property type="entry name" value="Dipeptide-binding Protein, Domain 3"/>
    <property type="match status" value="1"/>
</dbReference>
<dbReference type="GO" id="GO:0015833">
    <property type="term" value="P:peptide transport"/>
    <property type="evidence" value="ECO:0007669"/>
    <property type="project" value="TreeGrafter"/>
</dbReference>
<evidence type="ECO:0000313" key="7">
    <source>
        <dbReference type="EMBL" id="QIR76419.1"/>
    </source>
</evidence>
<name>A0A290HLI0_9BACT</name>
<dbReference type="InterPro" id="IPR039424">
    <property type="entry name" value="SBP_5"/>
</dbReference>
<sequence length="531" mass="61974">MRFKQFFALLIVLGTLCVYAVETEYHEDSSAQRALHVKDPRSHIKIFLPAMPYVSVARLINEGLVRLADNEQGWEYSLATQCLKKTPLLYECDLRQGVKFQDGTAFNADAVINNFHYFMAQPINYTDINHRLKGVEKLSDYKIKIELYKPYGMLFRDLARINFYTEAYLKKFAWRGAATGPNIEEAGPYGLGPYVLVEGVITGRKQTPKVILKANPYYWEKGFPKIETITLYTQLETDKALKMMTEHEGELDFMPIPFNKKIETMLSAYSKLVILPSTNNFALYFNLIKKDSPVYDKKVRQALNCALNQYNLLTFTYKQEGSLNREALRVNECPLNHEEISEALNNKHFKIVTQDSLLFLWKGIEYQLSQYNVTLHYTITSDEKMVYDFLLSNNETVQDWDILSQNTIDWYGRHPWLIFFNYQEGNPWSFVRGDKIMQSYISDFFGLEQNTPEFNVLCEKIRQRAKEEAYMLFVPTPNNVFAMNKELVFEPLGIGMQPFWKANITDQHWSIRGDKPYPKELQVPIFPKRLP</sequence>
<reference evidence="6" key="3">
    <citation type="submission" date="2017-09" db="EMBL/GenBank/DDBJ databases">
        <authorList>
            <person name="Goris T."/>
        </authorList>
    </citation>
    <scope>NUCLEOTIDE SEQUENCE</scope>
    <source>
        <strain evidence="6">JPD-1</strain>
    </source>
</reference>
<evidence type="ECO:0000313" key="8">
    <source>
        <dbReference type="Proteomes" id="UP000217349"/>
    </source>
</evidence>
<dbReference type="AlphaFoldDB" id="A0A290HLI0"/>
<evidence type="ECO:0000256" key="4">
    <source>
        <dbReference type="SAM" id="SignalP"/>
    </source>
</evidence>
<dbReference type="RefSeq" id="WP_096045781.1">
    <property type="nucleotide sequence ID" value="NZ_CP023275.1"/>
</dbReference>
<dbReference type="Proteomes" id="UP000217349">
    <property type="component" value="Chromosome"/>
</dbReference>
<dbReference type="InterPro" id="IPR000914">
    <property type="entry name" value="SBP_5_dom"/>
</dbReference>
<evidence type="ECO:0000256" key="3">
    <source>
        <dbReference type="ARBA" id="ARBA00022729"/>
    </source>
</evidence>
<dbReference type="OrthoDB" id="5469165at2"/>
<reference evidence="8" key="2">
    <citation type="submission" date="2017-09" db="EMBL/GenBank/DDBJ databases">
        <title>The complete genome of Sulfurospirillum sp. JPD-1.</title>
        <authorList>
            <person name="Goris T."/>
        </authorList>
    </citation>
    <scope>NUCLEOTIDE SEQUENCE [LARGE SCALE GENOMIC DNA]</scope>
    <source>
        <strain evidence="8">JPD-1</strain>
    </source>
</reference>
<dbReference type="Pfam" id="PF00496">
    <property type="entry name" value="SBP_bac_5"/>
    <property type="match status" value="1"/>
</dbReference>
<dbReference type="PANTHER" id="PTHR30290:SF9">
    <property type="entry name" value="OLIGOPEPTIDE-BINDING PROTEIN APPA"/>
    <property type="match status" value="1"/>
</dbReference>
<reference evidence="7" key="5">
    <citation type="submission" date="2020-08" db="EMBL/GenBank/DDBJ databases">
        <authorList>
            <person name="Yang Y."/>
            <person name="Huo L."/>
            <person name="Yan J."/>
        </authorList>
    </citation>
    <scope>NUCLEOTIDE SEQUENCE</scope>
    <source>
        <strain evidence="7">ACSDCE</strain>
    </source>
</reference>
<dbReference type="EMBL" id="CP023275">
    <property type="protein sequence ID" value="ATB68578.1"/>
    <property type="molecule type" value="Genomic_DNA"/>
</dbReference>
<dbReference type="PANTHER" id="PTHR30290">
    <property type="entry name" value="PERIPLASMIC BINDING COMPONENT OF ABC TRANSPORTER"/>
    <property type="match status" value="1"/>
</dbReference>
<accession>A0A290HLI0</accession>
<dbReference type="Gene3D" id="3.40.190.10">
    <property type="entry name" value="Periplasmic binding protein-like II"/>
    <property type="match status" value="1"/>
</dbReference>
<feature type="domain" description="Solute-binding protein family 5" evidence="5">
    <location>
        <begin position="89"/>
        <end position="320"/>
    </location>
</feature>
<evidence type="ECO:0000256" key="1">
    <source>
        <dbReference type="ARBA" id="ARBA00005695"/>
    </source>
</evidence>
<organism evidence="6 8">
    <name type="scientific">Sulfurospirillum diekertiae</name>
    <dbReference type="NCBI Taxonomy" id="1854492"/>
    <lineage>
        <taxon>Bacteria</taxon>
        <taxon>Pseudomonadati</taxon>
        <taxon>Campylobacterota</taxon>
        <taxon>Epsilonproteobacteria</taxon>
        <taxon>Campylobacterales</taxon>
        <taxon>Sulfurospirillaceae</taxon>
        <taxon>Sulfurospirillum</taxon>
    </lineage>
</organism>
<feature type="chain" id="PRO_5012425595" evidence="4">
    <location>
        <begin position="21"/>
        <end position="531"/>
    </location>
</feature>
<dbReference type="EMBL" id="CP039734">
    <property type="protein sequence ID" value="QIR76419.1"/>
    <property type="molecule type" value="Genomic_DNA"/>
</dbReference>
<evidence type="ECO:0000313" key="9">
    <source>
        <dbReference type="Proteomes" id="UP000502831"/>
    </source>
</evidence>
<reference evidence="6" key="4">
    <citation type="journal article" date="2020" name="MicrobiologyOpen">
        <title>Tetrachloroethene respiration in Sulfurospirillum species is regulated by a two-component system as unraveled by comparative genomics, transcriptomics, and regulator binding studies.</title>
        <authorList>
            <person name="Esken J."/>
            <person name="Goris T."/>
            <person name="Gadkari J."/>
            <person name="Bischler T."/>
            <person name="Forstner K.U."/>
            <person name="Sharma C.M."/>
            <person name="Diekert G."/>
            <person name="Schubert T."/>
        </authorList>
    </citation>
    <scope>NUCLEOTIDE SEQUENCE</scope>
    <source>
        <strain evidence="6">JPD-1</strain>
    </source>
</reference>
<reference evidence="7 9" key="1">
    <citation type="journal article" date="2017" name="Environ. Sci. Technol.">
        <title>Organohalide Respiration with Chlorinated Ethenes under Low pH Conditions.</title>
        <authorList>
            <person name="Yang Y."/>
            <person name="Capiro N.L."/>
            <person name="Marcet T.F."/>
            <person name="Yan J."/>
            <person name="Pennell K.D."/>
            <person name="Loffler F.E."/>
        </authorList>
    </citation>
    <scope>NUCLEOTIDE SEQUENCE [LARGE SCALE GENOMIC DNA]</scope>
    <source>
        <strain evidence="7 9">ACSDCE</strain>
    </source>
</reference>